<dbReference type="CDD" id="cd00172">
    <property type="entry name" value="serpin"/>
    <property type="match status" value="1"/>
</dbReference>
<organism evidence="4 5">
    <name type="scientific">Tritrichomonas musculus</name>
    <dbReference type="NCBI Taxonomy" id="1915356"/>
    <lineage>
        <taxon>Eukaryota</taxon>
        <taxon>Metamonada</taxon>
        <taxon>Parabasalia</taxon>
        <taxon>Tritrichomonadida</taxon>
        <taxon>Tritrichomonadidae</taxon>
        <taxon>Tritrichomonas</taxon>
    </lineage>
</organism>
<dbReference type="Gene3D" id="3.30.497.10">
    <property type="entry name" value="Antithrombin, subunit I, domain 2"/>
    <property type="match status" value="1"/>
</dbReference>
<feature type="domain" description="Serpin" evidence="3">
    <location>
        <begin position="29"/>
        <end position="391"/>
    </location>
</feature>
<dbReference type="SMART" id="SM00093">
    <property type="entry name" value="SERPIN"/>
    <property type="match status" value="1"/>
</dbReference>
<dbReference type="InterPro" id="IPR023795">
    <property type="entry name" value="Serpin_CS"/>
</dbReference>
<dbReference type="InterPro" id="IPR023796">
    <property type="entry name" value="Serpin_dom"/>
</dbReference>
<reference evidence="4 5" key="1">
    <citation type="submission" date="2024-04" db="EMBL/GenBank/DDBJ databases">
        <title>Tritrichomonas musculus Genome.</title>
        <authorList>
            <person name="Alves-Ferreira E."/>
            <person name="Grigg M."/>
            <person name="Lorenzi H."/>
            <person name="Galac M."/>
        </authorList>
    </citation>
    <scope>NUCLEOTIDE SEQUENCE [LARGE SCALE GENOMIC DNA]</scope>
    <source>
        <strain evidence="4 5">EAF2021</strain>
    </source>
</reference>
<dbReference type="PANTHER" id="PTHR11461">
    <property type="entry name" value="SERINE PROTEASE INHIBITOR, SERPIN"/>
    <property type="match status" value="1"/>
</dbReference>
<gene>
    <name evidence="4" type="ORF">M9Y10_003070</name>
</gene>
<evidence type="ECO:0000256" key="1">
    <source>
        <dbReference type="ARBA" id="ARBA00009500"/>
    </source>
</evidence>
<dbReference type="PANTHER" id="PTHR11461:SF211">
    <property type="entry name" value="GH10112P-RELATED"/>
    <property type="match status" value="1"/>
</dbReference>
<accession>A0ABR2JPP1</accession>
<name>A0ABR2JPP1_9EUKA</name>
<dbReference type="Pfam" id="PF00079">
    <property type="entry name" value="Serpin"/>
    <property type="match status" value="1"/>
</dbReference>
<evidence type="ECO:0000313" key="5">
    <source>
        <dbReference type="Proteomes" id="UP001470230"/>
    </source>
</evidence>
<evidence type="ECO:0000256" key="2">
    <source>
        <dbReference type="RuleBase" id="RU000411"/>
    </source>
</evidence>
<dbReference type="InterPro" id="IPR000215">
    <property type="entry name" value="Serpin_fam"/>
</dbReference>
<dbReference type="PROSITE" id="PS00284">
    <property type="entry name" value="SERPIN"/>
    <property type="match status" value="1"/>
</dbReference>
<evidence type="ECO:0000313" key="4">
    <source>
        <dbReference type="EMBL" id="KAK8880398.1"/>
    </source>
</evidence>
<evidence type="ECO:0000259" key="3">
    <source>
        <dbReference type="SMART" id="SM00093"/>
    </source>
</evidence>
<comment type="caution">
    <text evidence="4">The sequence shown here is derived from an EMBL/GenBank/DDBJ whole genome shotgun (WGS) entry which is preliminary data.</text>
</comment>
<protein>
    <recommendedName>
        <fullName evidence="3">Serpin domain-containing protein</fullName>
    </recommendedName>
</protein>
<comment type="similarity">
    <text evidence="1 2">Belongs to the serpin family.</text>
</comment>
<dbReference type="InterPro" id="IPR042185">
    <property type="entry name" value="Serpin_sf_2"/>
</dbReference>
<dbReference type="SUPFAM" id="SSF56574">
    <property type="entry name" value="Serpins"/>
    <property type="match status" value="1"/>
</dbReference>
<dbReference type="EMBL" id="JAPFFF010000010">
    <property type="protein sequence ID" value="KAK8880398.1"/>
    <property type="molecule type" value="Genomic_DNA"/>
</dbReference>
<proteinExistence type="inferred from homology"/>
<dbReference type="InterPro" id="IPR036186">
    <property type="entry name" value="Serpin_sf"/>
</dbReference>
<dbReference type="Proteomes" id="UP001470230">
    <property type="component" value="Unassembled WGS sequence"/>
</dbReference>
<dbReference type="Gene3D" id="2.30.39.10">
    <property type="entry name" value="Alpha-1-antitrypsin, domain 1"/>
    <property type="match status" value="1"/>
</dbReference>
<sequence length="393" mass="44696">MLKLGLIYFFIIQIKSISQFVESLNKFGIETLQLTNPEDDTQNTVFSPYSAFVCVAMSTSLFTNQTRAEILKSLRINLNESQIEAILGHLHELINKENTDKVSTSNKIWVNQILNFDPETFTPNQKILHIPIEEVTFPQPACDKINEEVNRATKGMIPKLVGPSDVGQDSAIVLVNAIYFKSEWEKKFDIDPESKNADVKNFKLINGTDIHTIMLQSFEQKLPYTENDQLQLVSIPYLHHQYDFVLIVPKENSIEGFNALKKLTYESLNNELLTNMRRRKVNVKLPKFTLESTLQLNDVFRKLGIDKAFTNLADCTDPNVKYFISSIVQKAKIILDENGTEAAAATGMMMMSLSLDEEEIVPNIFADHPFLYLLRNTQTGSILFEGFVKKPSS</sequence>
<keyword evidence="5" id="KW-1185">Reference proteome</keyword>
<dbReference type="InterPro" id="IPR042178">
    <property type="entry name" value="Serpin_sf_1"/>
</dbReference>